<dbReference type="SMART" id="SM00954">
    <property type="entry name" value="RelA_SpoT"/>
    <property type="match status" value="1"/>
</dbReference>
<dbReference type="InterPro" id="IPR043519">
    <property type="entry name" value="NT_sf"/>
</dbReference>
<dbReference type="InterPro" id="IPR033655">
    <property type="entry name" value="TGS_RelA/SpoT"/>
</dbReference>
<comment type="caution">
    <text evidence="5">The sequence shown here is derived from an EMBL/GenBank/DDBJ whole genome shotgun (WGS) entry which is preliminary data.</text>
</comment>
<evidence type="ECO:0000259" key="2">
    <source>
        <dbReference type="PROSITE" id="PS51671"/>
    </source>
</evidence>
<dbReference type="Gene3D" id="3.10.20.30">
    <property type="match status" value="1"/>
</dbReference>
<dbReference type="FunFam" id="1.10.3210.10:FF:000001">
    <property type="entry name" value="GTP pyrophosphokinase RelA"/>
    <property type="match status" value="1"/>
</dbReference>
<name>A0A643FCM4_IDEDE</name>
<dbReference type="PANTHER" id="PTHR21262:SF36">
    <property type="entry name" value="BIFUNCTIONAL (P)PPGPP SYNTHASE_HYDROLASE SPOT"/>
    <property type="match status" value="1"/>
</dbReference>
<dbReference type="PROSITE" id="PS51880">
    <property type="entry name" value="TGS"/>
    <property type="match status" value="1"/>
</dbReference>
<protein>
    <submittedName>
        <fullName evidence="5">Bifunctional (P)ppGpp synthetase/guanosine-3',5'-bis(Diphosphate) 3'-pyrophosphohydrolase</fullName>
    </submittedName>
</protein>
<dbReference type="Proteomes" id="UP000430120">
    <property type="component" value="Unassembled WGS sequence"/>
</dbReference>
<dbReference type="Pfam" id="PF13328">
    <property type="entry name" value="HD_4"/>
    <property type="match status" value="1"/>
</dbReference>
<dbReference type="Gene3D" id="3.30.460.10">
    <property type="entry name" value="Beta Polymerase, domain 2"/>
    <property type="match status" value="1"/>
</dbReference>
<dbReference type="NCBIfam" id="TIGR00691">
    <property type="entry name" value="spoT_relA"/>
    <property type="match status" value="1"/>
</dbReference>
<evidence type="ECO:0000313" key="6">
    <source>
        <dbReference type="Proteomes" id="UP000430120"/>
    </source>
</evidence>
<dbReference type="CDD" id="cd01668">
    <property type="entry name" value="TGS_RSH"/>
    <property type="match status" value="1"/>
</dbReference>
<dbReference type="CDD" id="cd00077">
    <property type="entry name" value="HDc"/>
    <property type="match status" value="1"/>
</dbReference>
<dbReference type="PANTHER" id="PTHR21262">
    <property type="entry name" value="GUANOSINE-3',5'-BIS DIPHOSPHATE 3'-PYROPHOSPHOHYDROLASE"/>
    <property type="match status" value="1"/>
</dbReference>
<dbReference type="InterPro" id="IPR045600">
    <property type="entry name" value="RelA/SpoT_AH_RIS"/>
</dbReference>
<accession>A0A643FCM4</accession>
<organism evidence="5 6">
    <name type="scientific">Ideonella dechloratans</name>
    <dbReference type="NCBI Taxonomy" id="36863"/>
    <lineage>
        <taxon>Bacteria</taxon>
        <taxon>Pseudomonadati</taxon>
        <taxon>Pseudomonadota</taxon>
        <taxon>Betaproteobacteria</taxon>
        <taxon>Burkholderiales</taxon>
        <taxon>Sphaerotilaceae</taxon>
        <taxon>Ideonella</taxon>
    </lineage>
</organism>
<dbReference type="InterPro" id="IPR007685">
    <property type="entry name" value="RelA_SpoT"/>
</dbReference>
<feature type="domain" description="HD" evidence="3">
    <location>
        <begin position="79"/>
        <end position="178"/>
    </location>
</feature>
<dbReference type="InterPro" id="IPR012675">
    <property type="entry name" value="Beta-grasp_dom_sf"/>
</dbReference>
<feature type="domain" description="TGS" evidence="4">
    <location>
        <begin position="422"/>
        <end position="483"/>
    </location>
</feature>
<evidence type="ECO:0000256" key="1">
    <source>
        <dbReference type="RuleBase" id="RU003847"/>
    </source>
</evidence>
<evidence type="ECO:0000259" key="3">
    <source>
        <dbReference type="PROSITE" id="PS51831"/>
    </source>
</evidence>
<evidence type="ECO:0000313" key="5">
    <source>
        <dbReference type="EMBL" id="KAB0582515.1"/>
    </source>
</evidence>
<sequence length="763" mass="83982">MGIRSFAADLLPAALQGRPRQLPAMAPAVGTAPTEVSSFAELADKLGYLGKADLKKVRDAYKFADEAHLGQFRASGQPYITHPIAVAGLVADWKLDAQAIMAALMHDAMEDCGVTKVELIERFGAPTAELVDGLTKLDKLQFSTREEGQAESFRKMLLAMSRDVRVILIKLCDRLHNMRTMEAMAPHKRARIARETLDIYAPIAHRLGLNQTYRELQELSFSFIHPWRFGALQKAVLRARGYRRDIVSRVHDDVVAAFNDAKMKVEVSGREKTVYSIYRKMEEKHAGFAQVNDIFGFRIIVQTMPECYLALGVLHQLYKPVPGRFKDYIAIPKPNGYKSLHTTLVSPLGTSVEFQIRTEEMHAVAEAGIAAHWLYKVGQEANPGDVAQRLGALWLKSLLDIQDETRDAGEFLEHVKIDLVPDAVYVFTPKSKILALPKGATPVDFAYAIHSDVGDHCVAAKINGEPATLRATLNSGDVVEVVTAPGARPNPAWLNFVRTGRARSKIRHYLKTLENEETQALGQKMLAQALRAEGLPLPPQEATEGRPSIWPALLRWSGNRTPADLLTDVGTGKKIATIVAKRIAQLLREQGQVPDAVTLSLGRYSHDDNAPSQGLVVIDGSEGGSITLAPCCRPIPGDAIVGYLGRGEGLTVHTADCSVGKRLFERDRERWMQVEWSEEPIRAFETAVSIVMRNGKGALAQVAQAISSAEADITHIDMGDEAVGTTAEMRILVSVRDRQHLADVLRTLKRSPAVLKVQRVKPS</sequence>
<comment type="function">
    <text evidence="1">In eubacteria ppGpp (guanosine 3'-diphosphate 5'-diphosphate) is a mediator of the stringent response that coordinates a variety of cellular activities in response to changes in nutritional abundance.</text>
</comment>
<dbReference type="GO" id="GO:0042594">
    <property type="term" value="P:response to starvation"/>
    <property type="evidence" value="ECO:0007669"/>
    <property type="project" value="TreeGrafter"/>
</dbReference>
<dbReference type="AlphaFoldDB" id="A0A643FCM4"/>
<dbReference type="SUPFAM" id="SSF81301">
    <property type="entry name" value="Nucleotidyltransferase"/>
    <property type="match status" value="1"/>
</dbReference>
<dbReference type="SUPFAM" id="SSF55021">
    <property type="entry name" value="ACT-like"/>
    <property type="match status" value="1"/>
</dbReference>
<dbReference type="FunFam" id="3.10.20.30:FF:000002">
    <property type="entry name" value="GTP pyrophosphokinase (RelA/SpoT)"/>
    <property type="match status" value="1"/>
</dbReference>
<dbReference type="Pfam" id="PF04607">
    <property type="entry name" value="RelA_SpoT"/>
    <property type="match status" value="1"/>
</dbReference>
<dbReference type="InterPro" id="IPR006674">
    <property type="entry name" value="HD_domain"/>
</dbReference>
<keyword evidence="6" id="KW-1185">Reference proteome</keyword>
<evidence type="ECO:0000259" key="4">
    <source>
        <dbReference type="PROSITE" id="PS51880"/>
    </source>
</evidence>
<dbReference type="InterPro" id="IPR003607">
    <property type="entry name" value="HD/PDEase_dom"/>
</dbReference>
<dbReference type="RefSeq" id="WP_151124019.1">
    <property type="nucleotide sequence ID" value="NZ_CP088081.1"/>
</dbReference>
<keyword evidence="5" id="KW-0378">Hydrolase</keyword>
<dbReference type="InterPro" id="IPR004095">
    <property type="entry name" value="TGS"/>
</dbReference>
<dbReference type="InterPro" id="IPR004811">
    <property type="entry name" value="RelA/Spo_fam"/>
</dbReference>
<dbReference type="PROSITE" id="PS51831">
    <property type="entry name" value="HD"/>
    <property type="match status" value="1"/>
</dbReference>
<dbReference type="SUPFAM" id="SSF109604">
    <property type="entry name" value="HD-domain/PDEase-like"/>
    <property type="match status" value="1"/>
</dbReference>
<dbReference type="InterPro" id="IPR045865">
    <property type="entry name" value="ACT-like_dom_sf"/>
</dbReference>
<dbReference type="GO" id="GO:0015949">
    <property type="term" value="P:nucleobase-containing small molecule interconversion"/>
    <property type="evidence" value="ECO:0007669"/>
    <property type="project" value="UniProtKB-ARBA"/>
</dbReference>
<dbReference type="InterPro" id="IPR002912">
    <property type="entry name" value="ACT_dom"/>
</dbReference>
<dbReference type="PROSITE" id="PS51671">
    <property type="entry name" value="ACT"/>
    <property type="match status" value="1"/>
</dbReference>
<dbReference type="OrthoDB" id="9805041at2"/>
<reference evidence="5 6" key="1">
    <citation type="submission" date="2019-09" db="EMBL/GenBank/DDBJ databases">
        <title>Draft genome sequences of 48 bacterial type strains from the CCUG.</title>
        <authorList>
            <person name="Tunovic T."/>
            <person name="Pineiro-Iglesias B."/>
            <person name="Unosson C."/>
            <person name="Inganas E."/>
            <person name="Ohlen M."/>
            <person name="Cardew S."/>
            <person name="Jensie-Markopoulos S."/>
            <person name="Salva-Serra F."/>
            <person name="Jaen-Luchoro D."/>
            <person name="Karlsson R."/>
            <person name="Svensson-Stadler L."/>
            <person name="Chun J."/>
            <person name="Moore E."/>
        </authorList>
    </citation>
    <scope>NUCLEOTIDE SEQUENCE [LARGE SCALE GENOMIC DNA]</scope>
    <source>
        <strain evidence="5 6">CCUG 30977</strain>
    </source>
</reference>
<dbReference type="Pfam" id="PF13291">
    <property type="entry name" value="ACT_4"/>
    <property type="match status" value="1"/>
</dbReference>
<dbReference type="GO" id="GO:0005886">
    <property type="term" value="C:plasma membrane"/>
    <property type="evidence" value="ECO:0007669"/>
    <property type="project" value="TreeGrafter"/>
</dbReference>
<dbReference type="CDD" id="cd04876">
    <property type="entry name" value="ACT_RelA-SpoT"/>
    <property type="match status" value="1"/>
</dbReference>
<dbReference type="SMART" id="SM00471">
    <property type="entry name" value="HDc"/>
    <property type="match status" value="1"/>
</dbReference>
<dbReference type="GO" id="GO:0015969">
    <property type="term" value="P:guanosine tetraphosphate metabolic process"/>
    <property type="evidence" value="ECO:0007669"/>
    <property type="project" value="InterPro"/>
</dbReference>
<dbReference type="Pfam" id="PF02824">
    <property type="entry name" value="TGS"/>
    <property type="match status" value="1"/>
</dbReference>
<dbReference type="Pfam" id="PF19296">
    <property type="entry name" value="RelA_AH_RIS"/>
    <property type="match status" value="1"/>
</dbReference>
<proteinExistence type="inferred from homology"/>
<comment type="similarity">
    <text evidence="1">Belongs to the relA/spoT family.</text>
</comment>
<dbReference type="Gene3D" id="1.10.3210.10">
    <property type="entry name" value="Hypothetical protein af1432"/>
    <property type="match status" value="1"/>
</dbReference>
<dbReference type="Gene3D" id="3.30.70.260">
    <property type="match status" value="1"/>
</dbReference>
<feature type="domain" description="ACT" evidence="2">
    <location>
        <begin position="687"/>
        <end position="762"/>
    </location>
</feature>
<dbReference type="GO" id="GO:0008728">
    <property type="term" value="F:GTP diphosphokinase activity"/>
    <property type="evidence" value="ECO:0007669"/>
    <property type="project" value="TreeGrafter"/>
</dbReference>
<dbReference type="GO" id="GO:0008893">
    <property type="term" value="F:guanosine-3',5'-bis(diphosphate) 3'-diphosphatase activity"/>
    <property type="evidence" value="ECO:0007669"/>
    <property type="project" value="TreeGrafter"/>
</dbReference>
<dbReference type="EMBL" id="VZPB01000020">
    <property type="protein sequence ID" value="KAB0582515.1"/>
    <property type="molecule type" value="Genomic_DNA"/>
</dbReference>
<dbReference type="FunFam" id="3.30.460.10:FF:000001">
    <property type="entry name" value="GTP pyrophosphokinase RelA"/>
    <property type="match status" value="1"/>
</dbReference>
<dbReference type="InterPro" id="IPR012676">
    <property type="entry name" value="TGS-like"/>
</dbReference>
<dbReference type="CDD" id="cd05399">
    <property type="entry name" value="NT_Rel-Spo_like"/>
    <property type="match status" value="1"/>
</dbReference>
<dbReference type="SUPFAM" id="SSF81271">
    <property type="entry name" value="TGS-like"/>
    <property type="match status" value="1"/>
</dbReference>
<gene>
    <name evidence="5" type="ORF">F7Q92_10055</name>
</gene>